<name>A0AAN5C604_9BILA</name>
<proteinExistence type="predicted"/>
<gene>
    <name evidence="1" type="ORF">PMAYCL1PPCAC_00036</name>
</gene>
<reference evidence="2" key="1">
    <citation type="submission" date="2022-10" db="EMBL/GenBank/DDBJ databases">
        <title>Genome assembly of Pristionchus species.</title>
        <authorList>
            <person name="Yoshida K."/>
            <person name="Sommer R.J."/>
        </authorList>
    </citation>
    <scope>NUCLEOTIDE SEQUENCE [LARGE SCALE GENOMIC DNA]</scope>
    <source>
        <strain evidence="2">RS5460</strain>
    </source>
</reference>
<dbReference type="Proteomes" id="UP001328107">
    <property type="component" value="Unassembled WGS sequence"/>
</dbReference>
<evidence type="ECO:0000313" key="1">
    <source>
        <dbReference type="EMBL" id="GMR29841.1"/>
    </source>
</evidence>
<dbReference type="EMBL" id="BTRK01000001">
    <property type="protein sequence ID" value="GMR29841.1"/>
    <property type="molecule type" value="Genomic_DNA"/>
</dbReference>
<dbReference type="AlphaFoldDB" id="A0AAN5C604"/>
<organism evidence="1 2">
    <name type="scientific">Pristionchus mayeri</name>
    <dbReference type="NCBI Taxonomy" id="1317129"/>
    <lineage>
        <taxon>Eukaryota</taxon>
        <taxon>Metazoa</taxon>
        <taxon>Ecdysozoa</taxon>
        <taxon>Nematoda</taxon>
        <taxon>Chromadorea</taxon>
        <taxon>Rhabditida</taxon>
        <taxon>Rhabditina</taxon>
        <taxon>Diplogasteromorpha</taxon>
        <taxon>Diplogasteroidea</taxon>
        <taxon>Neodiplogasteridae</taxon>
        <taxon>Pristionchus</taxon>
    </lineage>
</organism>
<comment type="caution">
    <text evidence="1">The sequence shown here is derived from an EMBL/GenBank/DDBJ whole genome shotgun (WGS) entry which is preliminary data.</text>
</comment>
<keyword evidence="2" id="KW-1185">Reference proteome</keyword>
<protein>
    <submittedName>
        <fullName evidence="1">Uncharacterized protein</fullName>
    </submittedName>
</protein>
<evidence type="ECO:0000313" key="2">
    <source>
        <dbReference type="Proteomes" id="UP001328107"/>
    </source>
</evidence>
<feature type="non-terminal residue" evidence="1">
    <location>
        <position position="1"/>
    </location>
</feature>
<accession>A0AAN5C604</accession>
<sequence>KNPYARAYRAREARVHTVPYDEMTLNKRAISSASHFDLRALPDAFARDNETHNKHLYSRRSLHNIHALPDPFADHEETQNKRAFSSQSQADLRALPDFVYLAQTPRSSLSNTSLGSKYSDYSLLSYDDAEYEQRHNVLAPPSATVNKNARSSESEYDVRALPDPFARGRDATRSVSNSSYGSGYASIDYQPTQLEQFMNSAECNIEVDDATQNKRALTRESVLDVRSLDQFDSAPRPLPPTLLQQPQQLHLTTPTMALNKYYLSAESQHELDTIPCPFENANPYLRIRPFTRRMRDFSWQSMEDLRKFPSFEDVSTARSFTQTQADRFRRGQY</sequence>